<reference evidence="3" key="1">
    <citation type="submission" date="2021-02" db="EMBL/GenBank/DDBJ databases">
        <authorList>
            <person name="Nowell W R."/>
        </authorList>
    </citation>
    <scope>NUCLEOTIDE SEQUENCE</scope>
</reference>
<dbReference type="AlphaFoldDB" id="A0A8S3BZP9"/>
<evidence type="ECO:0000313" key="2">
    <source>
        <dbReference type="EMBL" id="CAF4594552.1"/>
    </source>
</evidence>
<name>A0A8S3BZP9_9BILA</name>
<organism evidence="3 4">
    <name type="scientific">Rotaria magnacalcarata</name>
    <dbReference type="NCBI Taxonomy" id="392030"/>
    <lineage>
        <taxon>Eukaryota</taxon>
        <taxon>Metazoa</taxon>
        <taxon>Spiralia</taxon>
        <taxon>Gnathifera</taxon>
        <taxon>Rotifera</taxon>
        <taxon>Eurotatoria</taxon>
        <taxon>Bdelloidea</taxon>
        <taxon>Philodinida</taxon>
        <taxon>Philodinidae</taxon>
        <taxon>Rotaria</taxon>
    </lineage>
</organism>
<evidence type="ECO:0000313" key="3">
    <source>
        <dbReference type="EMBL" id="CAF4876301.1"/>
    </source>
</evidence>
<dbReference type="EMBL" id="CAJOBJ010102561">
    <property type="protein sequence ID" value="CAF4594552.1"/>
    <property type="molecule type" value="Genomic_DNA"/>
</dbReference>
<gene>
    <name evidence="1" type="ORF">BYL167_LOCUS35878</name>
    <name evidence="2" type="ORF">GIL414_LOCUS38647</name>
    <name evidence="3" type="ORF">GIL414_LOCUS50630</name>
</gene>
<evidence type="ECO:0000313" key="4">
    <source>
        <dbReference type="Proteomes" id="UP000681720"/>
    </source>
</evidence>
<dbReference type="Proteomes" id="UP000681967">
    <property type="component" value="Unassembled WGS sequence"/>
</dbReference>
<evidence type="ECO:0000313" key="1">
    <source>
        <dbReference type="EMBL" id="CAF4498020.1"/>
    </source>
</evidence>
<protein>
    <submittedName>
        <fullName evidence="3">Uncharacterized protein</fullName>
    </submittedName>
</protein>
<feature type="non-terminal residue" evidence="3">
    <location>
        <position position="37"/>
    </location>
</feature>
<proteinExistence type="predicted"/>
<dbReference type="Proteomes" id="UP000681720">
    <property type="component" value="Unassembled WGS sequence"/>
</dbReference>
<dbReference type="EMBL" id="CAJOBJ010169235">
    <property type="protein sequence ID" value="CAF4876301.1"/>
    <property type="molecule type" value="Genomic_DNA"/>
</dbReference>
<accession>A0A8S3BZP9</accession>
<sequence length="37" mass="4395">SLHPNVDKMLEKFIRGKEYQSVKYEEARGILELRFGI</sequence>
<feature type="non-terminal residue" evidence="3">
    <location>
        <position position="1"/>
    </location>
</feature>
<comment type="caution">
    <text evidence="3">The sequence shown here is derived from an EMBL/GenBank/DDBJ whole genome shotgun (WGS) entry which is preliminary data.</text>
</comment>
<dbReference type="EMBL" id="CAJOBH010076782">
    <property type="protein sequence ID" value="CAF4498020.1"/>
    <property type="molecule type" value="Genomic_DNA"/>
</dbReference>